<dbReference type="PROSITE" id="PS51257">
    <property type="entry name" value="PROKAR_LIPOPROTEIN"/>
    <property type="match status" value="1"/>
</dbReference>
<keyword evidence="3" id="KW-1185">Reference proteome</keyword>
<reference evidence="2" key="1">
    <citation type="submission" date="2021-06" db="EMBL/GenBank/DDBJ databases">
        <title>Sequencing of actinobacteria type strains.</title>
        <authorList>
            <person name="Nguyen G.-S."/>
            <person name="Wentzel A."/>
        </authorList>
    </citation>
    <scope>NUCLEOTIDE SEQUENCE</scope>
    <source>
        <strain evidence="2">P38-E01</strain>
    </source>
</reference>
<evidence type="ECO:0000313" key="2">
    <source>
        <dbReference type="EMBL" id="MBU7600556.1"/>
    </source>
</evidence>
<keyword evidence="1" id="KW-0732">Signal</keyword>
<proteinExistence type="predicted"/>
<name>A0A949JSR7_9ACTN</name>
<accession>A0A949JSR7</accession>
<sequence>MRTDRITVLCAVSIMFMGGCTGAPPAPSPEINWNSVCGGSFEGYEDVADVPERHPGRFDEIAKEEKVEIVEESKNLQGVGEKLLSSPRSHIETCVLESGLEKGNDLVAGFEWVKVQGLTSLNQPEEKPGEDVRLIGDYAEIRFASGGIQHLNLYARCDRSEVGSRHGYNALHGELRDNLLYTLAVEHRMKILIQMARSVVSGMNCENDVQLRNPFGEGTEWAHGPR</sequence>
<organism evidence="2 3">
    <name type="scientific">Streptomyces tardus</name>
    <dbReference type="NCBI Taxonomy" id="2780544"/>
    <lineage>
        <taxon>Bacteria</taxon>
        <taxon>Bacillati</taxon>
        <taxon>Actinomycetota</taxon>
        <taxon>Actinomycetes</taxon>
        <taxon>Kitasatosporales</taxon>
        <taxon>Streptomycetaceae</taxon>
        <taxon>Streptomyces</taxon>
    </lineage>
</organism>
<feature type="chain" id="PRO_5039139203" description="Lipoprotein" evidence="1">
    <location>
        <begin position="23"/>
        <end position="226"/>
    </location>
</feature>
<dbReference type="AlphaFoldDB" id="A0A949JSR7"/>
<gene>
    <name evidence="2" type="ORF">JGS22_023725</name>
</gene>
<evidence type="ECO:0000313" key="3">
    <source>
        <dbReference type="Proteomes" id="UP000694501"/>
    </source>
</evidence>
<comment type="caution">
    <text evidence="2">The sequence shown here is derived from an EMBL/GenBank/DDBJ whole genome shotgun (WGS) entry which is preliminary data.</text>
</comment>
<dbReference type="Proteomes" id="UP000694501">
    <property type="component" value="Unassembled WGS sequence"/>
</dbReference>
<dbReference type="RefSeq" id="WP_211040368.1">
    <property type="nucleotide sequence ID" value="NZ_JAELVF020000004.1"/>
</dbReference>
<evidence type="ECO:0000256" key="1">
    <source>
        <dbReference type="SAM" id="SignalP"/>
    </source>
</evidence>
<dbReference type="EMBL" id="JAELVF020000004">
    <property type="protein sequence ID" value="MBU7600556.1"/>
    <property type="molecule type" value="Genomic_DNA"/>
</dbReference>
<protein>
    <recommendedName>
        <fullName evidence="4">Lipoprotein</fullName>
    </recommendedName>
</protein>
<feature type="signal peptide" evidence="1">
    <location>
        <begin position="1"/>
        <end position="22"/>
    </location>
</feature>
<evidence type="ECO:0008006" key="4">
    <source>
        <dbReference type="Google" id="ProtNLM"/>
    </source>
</evidence>